<evidence type="ECO:0000256" key="7">
    <source>
        <dbReference type="ARBA" id="ARBA00022692"/>
    </source>
</evidence>
<dbReference type="Pfam" id="PF03348">
    <property type="entry name" value="Serinc"/>
    <property type="match status" value="1"/>
</dbReference>
<feature type="transmembrane region" description="Helical" evidence="19">
    <location>
        <begin position="61"/>
        <end position="80"/>
    </location>
</feature>
<evidence type="ECO:0000256" key="10">
    <source>
        <dbReference type="ARBA" id="ARBA00023098"/>
    </source>
</evidence>
<keyword evidence="15" id="KW-1208">Phospholipid metabolism</keyword>
<comment type="catalytic activity">
    <reaction evidence="16">
        <text>a 1,2-diacyl-sn-glycero-3-phospho-L-serine(in) = a 1,2-diacyl-sn-glycero-3-phospho-L-serine(out)</text>
        <dbReference type="Rhea" id="RHEA:38663"/>
        <dbReference type="ChEBI" id="CHEBI:57262"/>
    </reaction>
</comment>
<dbReference type="GO" id="GO:0045087">
    <property type="term" value="P:innate immune response"/>
    <property type="evidence" value="ECO:0007669"/>
    <property type="project" value="UniProtKB-KW"/>
</dbReference>
<evidence type="ECO:0000256" key="16">
    <source>
        <dbReference type="ARBA" id="ARBA00024479"/>
    </source>
</evidence>
<keyword evidence="12 19" id="KW-0472">Membrane</keyword>
<comment type="catalytic activity">
    <reaction evidence="18">
        <text>a 1,2-diacyl-sn-glycero-3-phosphocholine(in) = a 1,2-diacyl-sn-glycero-3-phosphocholine(out)</text>
        <dbReference type="Rhea" id="RHEA:38571"/>
        <dbReference type="ChEBI" id="CHEBI:57643"/>
    </reaction>
</comment>
<evidence type="ECO:0000256" key="6">
    <source>
        <dbReference type="ARBA" id="ARBA00022588"/>
    </source>
</evidence>
<evidence type="ECO:0000256" key="4">
    <source>
        <dbReference type="ARBA" id="ARBA00022475"/>
    </source>
</evidence>
<keyword evidence="7 19" id="KW-0812">Transmembrane</keyword>
<feature type="transmembrane region" description="Helical" evidence="19">
    <location>
        <begin position="31"/>
        <end position="49"/>
    </location>
</feature>
<dbReference type="Proteomes" id="UP000694406">
    <property type="component" value="Unplaced"/>
</dbReference>
<keyword evidence="13" id="KW-0325">Glycoprotein</keyword>
<name>A0A8C5WV72_LATLA</name>
<feature type="transmembrane region" description="Helical" evidence="19">
    <location>
        <begin position="229"/>
        <end position="250"/>
    </location>
</feature>
<evidence type="ECO:0000256" key="15">
    <source>
        <dbReference type="ARBA" id="ARBA00023264"/>
    </source>
</evidence>
<keyword evidence="14" id="KW-0594">Phospholipid biosynthesis</keyword>
<protein>
    <recommendedName>
        <fullName evidence="3">Serine incorporator 5</fullName>
    </recommendedName>
</protein>
<evidence type="ECO:0000256" key="19">
    <source>
        <dbReference type="SAM" id="Phobius"/>
    </source>
</evidence>
<evidence type="ECO:0000256" key="12">
    <source>
        <dbReference type="ARBA" id="ARBA00023136"/>
    </source>
</evidence>
<evidence type="ECO:0000256" key="3">
    <source>
        <dbReference type="ARBA" id="ARBA00021252"/>
    </source>
</evidence>
<evidence type="ECO:0000256" key="8">
    <source>
        <dbReference type="ARBA" id="ARBA00022859"/>
    </source>
</evidence>
<evidence type="ECO:0000313" key="20">
    <source>
        <dbReference type="Ensembl" id="ENSLLTP00000015502.1"/>
    </source>
</evidence>
<dbReference type="GO" id="GO:0005886">
    <property type="term" value="C:plasma membrane"/>
    <property type="evidence" value="ECO:0007669"/>
    <property type="project" value="UniProtKB-SubCell"/>
</dbReference>
<sequence>LVTLTLYSVAVGALVVMAVFYTRADGCTFNKILLGVNGGLCLLISMVAISPCVQNRQPHSGLLQSGIISCYVMYLTFSSLSSKPPEMIQDEKQNTTICVPDFGQGLQTDENLVTGLGTTILFCCILYSCLTSTTRASSEALRGIYVTPETEVARCCFCCTPDGDAEVEEHIGEKGGQRVIYDEKKGTVYSYAYFHFVFFLASLYVMMTVTHWFHYEDAAIEKFFVGTWSIFWIKMASCWACVLFYLWTLLAPLCCPTRGFYV</sequence>
<dbReference type="PANTHER" id="PTHR10383">
    <property type="entry name" value="SERINE INCORPORATOR"/>
    <property type="match status" value="1"/>
</dbReference>
<keyword evidence="4" id="KW-1003">Cell membrane</keyword>
<dbReference type="AlphaFoldDB" id="A0A8C5WV72"/>
<keyword evidence="5" id="KW-0444">Lipid biosynthesis</keyword>
<comment type="similarity">
    <text evidence="2">Belongs to the TDE1 family.</text>
</comment>
<organism evidence="20 21">
    <name type="scientific">Laticauda laticaudata</name>
    <name type="common">Blue-ringed sea krait</name>
    <name type="synonym">Blue-lipped sea krait</name>
    <dbReference type="NCBI Taxonomy" id="8630"/>
    <lineage>
        <taxon>Eukaryota</taxon>
        <taxon>Metazoa</taxon>
        <taxon>Chordata</taxon>
        <taxon>Craniata</taxon>
        <taxon>Vertebrata</taxon>
        <taxon>Euteleostomi</taxon>
        <taxon>Lepidosauria</taxon>
        <taxon>Squamata</taxon>
        <taxon>Bifurcata</taxon>
        <taxon>Unidentata</taxon>
        <taxon>Episquamata</taxon>
        <taxon>Toxicofera</taxon>
        <taxon>Serpentes</taxon>
        <taxon>Colubroidea</taxon>
        <taxon>Elapidae</taxon>
        <taxon>Laticaudinae</taxon>
        <taxon>Laticauda</taxon>
    </lineage>
</organism>
<evidence type="ECO:0000256" key="13">
    <source>
        <dbReference type="ARBA" id="ARBA00023180"/>
    </source>
</evidence>
<evidence type="ECO:0000256" key="2">
    <source>
        <dbReference type="ARBA" id="ARBA00006665"/>
    </source>
</evidence>
<dbReference type="GO" id="GO:0051607">
    <property type="term" value="P:defense response to virus"/>
    <property type="evidence" value="ECO:0007669"/>
    <property type="project" value="UniProtKB-KW"/>
</dbReference>
<dbReference type="PANTHER" id="PTHR10383:SF16">
    <property type="entry name" value="SERINE INCORPORATOR 5"/>
    <property type="match status" value="1"/>
</dbReference>
<keyword evidence="21" id="KW-1185">Reference proteome</keyword>
<keyword evidence="9 19" id="KW-1133">Transmembrane helix</keyword>
<feature type="transmembrane region" description="Helical" evidence="19">
    <location>
        <begin position="6"/>
        <end position="24"/>
    </location>
</feature>
<comment type="catalytic activity">
    <reaction evidence="17">
        <text>a 1,2-diacyl-sn-glycero-3-phosphoethanolamine(in) = a 1,2-diacyl-sn-glycero-3-phosphoethanolamine(out)</text>
        <dbReference type="Rhea" id="RHEA:38895"/>
        <dbReference type="ChEBI" id="CHEBI:64612"/>
    </reaction>
</comment>
<keyword evidence="10" id="KW-0443">Lipid metabolism</keyword>
<evidence type="ECO:0000256" key="9">
    <source>
        <dbReference type="ARBA" id="ARBA00022989"/>
    </source>
</evidence>
<dbReference type="InterPro" id="IPR005016">
    <property type="entry name" value="TDE1/TMS"/>
</dbReference>
<dbReference type="Ensembl" id="ENSLLTT00000016103.1">
    <property type="protein sequence ID" value="ENSLLTP00000015502.1"/>
    <property type="gene ID" value="ENSLLTG00000011881.1"/>
</dbReference>
<keyword evidence="6" id="KW-0399">Innate immunity</keyword>
<evidence type="ECO:0000256" key="14">
    <source>
        <dbReference type="ARBA" id="ARBA00023209"/>
    </source>
</evidence>
<evidence type="ECO:0000256" key="17">
    <source>
        <dbReference type="ARBA" id="ARBA00024615"/>
    </source>
</evidence>
<comment type="subcellular location">
    <subcellularLocation>
        <location evidence="1">Cell membrane</location>
        <topology evidence="1">Multi-pass membrane protein</topology>
    </subcellularLocation>
</comment>
<evidence type="ECO:0000256" key="11">
    <source>
        <dbReference type="ARBA" id="ARBA00023118"/>
    </source>
</evidence>
<evidence type="ECO:0000256" key="18">
    <source>
        <dbReference type="ARBA" id="ARBA00024631"/>
    </source>
</evidence>
<keyword evidence="11" id="KW-0051">Antiviral defense</keyword>
<evidence type="ECO:0000256" key="1">
    <source>
        <dbReference type="ARBA" id="ARBA00004651"/>
    </source>
</evidence>
<feature type="transmembrane region" description="Helical" evidence="19">
    <location>
        <begin position="188"/>
        <end position="209"/>
    </location>
</feature>
<keyword evidence="8" id="KW-0391">Immunity</keyword>
<evidence type="ECO:0000313" key="21">
    <source>
        <dbReference type="Proteomes" id="UP000694406"/>
    </source>
</evidence>
<reference evidence="20" key="2">
    <citation type="submission" date="2025-09" db="UniProtKB">
        <authorList>
            <consortium name="Ensembl"/>
        </authorList>
    </citation>
    <scope>IDENTIFICATION</scope>
</reference>
<reference evidence="20" key="1">
    <citation type="submission" date="2025-08" db="UniProtKB">
        <authorList>
            <consortium name="Ensembl"/>
        </authorList>
    </citation>
    <scope>IDENTIFICATION</scope>
</reference>
<proteinExistence type="inferred from homology"/>
<evidence type="ECO:0000256" key="5">
    <source>
        <dbReference type="ARBA" id="ARBA00022516"/>
    </source>
</evidence>
<dbReference type="GO" id="GO:0008654">
    <property type="term" value="P:phospholipid biosynthetic process"/>
    <property type="evidence" value="ECO:0007669"/>
    <property type="project" value="UniProtKB-KW"/>
</dbReference>
<accession>A0A8C5WV72</accession>
<dbReference type="GeneTree" id="ENSGT01030000234623"/>